<dbReference type="InterPro" id="IPR001094">
    <property type="entry name" value="Flavdoxin-like"/>
</dbReference>
<keyword evidence="6 8" id="KW-0249">Electron transport</keyword>
<organism evidence="10 11">
    <name type="scientific">Campylobacter ureolyticus</name>
    <dbReference type="NCBI Taxonomy" id="827"/>
    <lineage>
        <taxon>Bacteria</taxon>
        <taxon>Pseudomonadati</taxon>
        <taxon>Campylobacterota</taxon>
        <taxon>Epsilonproteobacteria</taxon>
        <taxon>Campylobacterales</taxon>
        <taxon>Campylobacteraceae</taxon>
        <taxon>Campylobacter</taxon>
    </lineage>
</organism>
<evidence type="ECO:0000256" key="6">
    <source>
        <dbReference type="ARBA" id="ARBA00022982"/>
    </source>
</evidence>
<evidence type="ECO:0000256" key="1">
    <source>
        <dbReference type="ARBA" id="ARBA00001917"/>
    </source>
</evidence>
<dbReference type="InterPro" id="IPR010086">
    <property type="entry name" value="Flavodoxin_lc"/>
</dbReference>
<dbReference type="Gene3D" id="3.40.50.360">
    <property type="match status" value="1"/>
</dbReference>
<proteinExistence type="inferred from homology"/>
<protein>
    <recommendedName>
        <fullName evidence="8">Flavodoxin</fullName>
    </recommendedName>
</protein>
<dbReference type="Pfam" id="PF00258">
    <property type="entry name" value="Flavodoxin_1"/>
    <property type="match status" value="1"/>
</dbReference>
<evidence type="ECO:0000313" key="10">
    <source>
        <dbReference type="EMBL" id="PKZ28788.1"/>
    </source>
</evidence>
<dbReference type="InterPro" id="IPR008254">
    <property type="entry name" value="Flavodoxin/NO_synth"/>
</dbReference>
<dbReference type="NCBIfam" id="NF006739">
    <property type="entry name" value="PRK09267.1-5"/>
    <property type="match status" value="1"/>
</dbReference>
<comment type="caution">
    <text evidence="10">The sequence shown here is derived from an EMBL/GenBank/DDBJ whole genome shotgun (WGS) entry which is preliminary data.</text>
</comment>
<dbReference type="PIRSF" id="PIRSF038996">
    <property type="entry name" value="FldA"/>
    <property type="match status" value="1"/>
</dbReference>
<dbReference type="InterPro" id="IPR050619">
    <property type="entry name" value="Flavodoxin"/>
</dbReference>
<reference evidence="10 11" key="1">
    <citation type="submission" date="2017-12" db="EMBL/GenBank/DDBJ databases">
        <title>Phylogenetic diversity of female urinary microbiome.</title>
        <authorList>
            <person name="Thomas-White K."/>
            <person name="Wolfe A.J."/>
        </authorList>
    </citation>
    <scope>NUCLEOTIDE SEQUENCE [LARGE SCALE GENOMIC DNA]</scope>
    <source>
        <strain evidence="10 11">UMB0112</strain>
    </source>
</reference>
<dbReference type="PANTHER" id="PTHR42809:SF1">
    <property type="entry name" value="FLAVODOXIN 1"/>
    <property type="match status" value="1"/>
</dbReference>
<dbReference type="InterPro" id="IPR001226">
    <property type="entry name" value="Flavodoxin_CS"/>
</dbReference>
<dbReference type="InterPro" id="IPR029039">
    <property type="entry name" value="Flavoprotein-like_sf"/>
</dbReference>
<feature type="domain" description="Flavodoxin-like" evidence="9">
    <location>
        <begin position="3"/>
        <end position="161"/>
    </location>
</feature>
<comment type="similarity">
    <text evidence="2 8">Belongs to the flavodoxin family.</text>
</comment>
<dbReference type="PANTHER" id="PTHR42809">
    <property type="entry name" value="FLAVODOXIN 2"/>
    <property type="match status" value="1"/>
</dbReference>
<keyword evidence="3 8" id="KW-0813">Transport</keyword>
<dbReference type="GO" id="GO:0009055">
    <property type="term" value="F:electron transfer activity"/>
    <property type="evidence" value="ECO:0007669"/>
    <property type="project" value="UniProtKB-UniRule"/>
</dbReference>
<sequence length="165" mass="17902">MSLAIVYGSSMGNTENAANLICEKLGIEADVLDVANTSADTINGYDKLICGTSTWNNGDMQDDWDSFDFGSLKLSGKTVAVFGVGDSQGYSDEFCNGMAKLFNELKNAGANLVGEISTDGYSFDESEALNNNGNFVGLALDYDNEEEMNEQRIDNWIKIIKPLFS</sequence>
<evidence type="ECO:0000259" key="9">
    <source>
        <dbReference type="PROSITE" id="PS50902"/>
    </source>
</evidence>
<keyword evidence="7" id="KW-0535">Nitrogen fixation</keyword>
<dbReference type="PROSITE" id="PS50902">
    <property type="entry name" value="FLAVODOXIN_LIKE"/>
    <property type="match status" value="1"/>
</dbReference>
<evidence type="ECO:0000256" key="3">
    <source>
        <dbReference type="ARBA" id="ARBA00022448"/>
    </source>
</evidence>
<dbReference type="SUPFAM" id="SSF52218">
    <property type="entry name" value="Flavoproteins"/>
    <property type="match status" value="1"/>
</dbReference>
<dbReference type="NCBIfam" id="TIGR01752">
    <property type="entry name" value="flav_long"/>
    <property type="match status" value="1"/>
</dbReference>
<dbReference type="Proteomes" id="UP000234639">
    <property type="component" value="Unassembled WGS sequence"/>
</dbReference>
<comment type="cofactor">
    <cofactor evidence="1 8">
        <name>FMN</name>
        <dbReference type="ChEBI" id="CHEBI:58210"/>
    </cofactor>
</comment>
<evidence type="ECO:0000256" key="8">
    <source>
        <dbReference type="PIRNR" id="PIRNR038996"/>
    </source>
</evidence>
<evidence type="ECO:0000313" key="11">
    <source>
        <dbReference type="Proteomes" id="UP000234639"/>
    </source>
</evidence>
<dbReference type="PRINTS" id="PR00369">
    <property type="entry name" value="FLAVODOXIN"/>
</dbReference>
<accession>A0A2I1N8T2</accession>
<name>A0A2I1N8T2_9BACT</name>
<evidence type="ECO:0000256" key="7">
    <source>
        <dbReference type="ARBA" id="ARBA00023231"/>
    </source>
</evidence>
<evidence type="ECO:0000256" key="5">
    <source>
        <dbReference type="ARBA" id="ARBA00022643"/>
    </source>
</evidence>
<dbReference type="AlphaFoldDB" id="A0A2I1N8T2"/>
<evidence type="ECO:0000256" key="4">
    <source>
        <dbReference type="ARBA" id="ARBA00022630"/>
    </source>
</evidence>
<dbReference type="PROSITE" id="PS00201">
    <property type="entry name" value="FLAVODOXIN"/>
    <property type="match status" value="1"/>
</dbReference>
<dbReference type="RefSeq" id="WP_101637490.1">
    <property type="nucleotide sequence ID" value="NZ_CAUPEY010000005.1"/>
</dbReference>
<dbReference type="NCBIfam" id="NF006738">
    <property type="entry name" value="PRK09267.1-4"/>
    <property type="match status" value="1"/>
</dbReference>
<keyword evidence="4 8" id="KW-0285">Flavoprotein</keyword>
<dbReference type="GO" id="GO:0010181">
    <property type="term" value="F:FMN binding"/>
    <property type="evidence" value="ECO:0007669"/>
    <property type="project" value="UniProtKB-UniRule"/>
</dbReference>
<keyword evidence="5 8" id="KW-0288">FMN</keyword>
<evidence type="ECO:0000256" key="2">
    <source>
        <dbReference type="ARBA" id="ARBA00005267"/>
    </source>
</evidence>
<dbReference type="EMBL" id="PKHU01000006">
    <property type="protein sequence ID" value="PKZ28788.1"/>
    <property type="molecule type" value="Genomic_DNA"/>
</dbReference>
<comment type="function">
    <text evidence="8">Low-potential electron donor to a number of redox enzymes.</text>
</comment>
<gene>
    <name evidence="10" type="ORF">CYJ41_06705</name>
</gene>